<evidence type="ECO:0000313" key="2">
    <source>
        <dbReference type="Proteomes" id="UP000253226"/>
    </source>
</evidence>
<name>A0A367VZX0_9PROT</name>
<proteinExistence type="predicted"/>
<dbReference type="OrthoDB" id="582619at2"/>
<organism evidence="1 2">
    <name type="scientific">Thalassospira profundimaris</name>
    <dbReference type="NCBI Taxonomy" id="502049"/>
    <lineage>
        <taxon>Bacteria</taxon>
        <taxon>Pseudomonadati</taxon>
        <taxon>Pseudomonadota</taxon>
        <taxon>Alphaproteobacteria</taxon>
        <taxon>Rhodospirillales</taxon>
        <taxon>Thalassospiraceae</taxon>
        <taxon>Thalassospira</taxon>
    </lineage>
</organism>
<dbReference type="EMBL" id="JPWF01000028">
    <property type="protein sequence ID" value="RCK30334.1"/>
    <property type="molecule type" value="Genomic_DNA"/>
</dbReference>
<gene>
    <name evidence="1" type="ORF">TH19_22575</name>
</gene>
<accession>A0A367VZX0</accession>
<dbReference type="Proteomes" id="UP000253226">
    <property type="component" value="Unassembled WGS sequence"/>
</dbReference>
<dbReference type="AlphaFoldDB" id="A0A367VZX0"/>
<sequence>MGNRTQQKLSEPLTSEFLKNVYEDNGLVRLSYLLKVLHLSKVEMAPAIGLSLDALSRKKRLTTNQTQQRLNQLVQILNRVLPWTGSVAAAWAWYRSQPLPGFGDLTAEQLVKDGQCKAILEYLEEIDNGGHA</sequence>
<reference evidence="1 2" key="1">
    <citation type="submission" date="2014-07" db="EMBL/GenBank/DDBJ databases">
        <title>Draft genome sequence of Thalassospira profundimaris 35.</title>
        <authorList>
            <person name="Lai Q."/>
            <person name="Shao Z."/>
        </authorList>
    </citation>
    <scope>NUCLEOTIDE SEQUENCE [LARGE SCALE GENOMIC DNA]</scope>
    <source>
        <strain evidence="1 2">35</strain>
    </source>
</reference>
<evidence type="ECO:0000313" key="1">
    <source>
        <dbReference type="EMBL" id="RCK30334.1"/>
    </source>
</evidence>
<protein>
    <submittedName>
        <fullName evidence="1">XRE family transcriptional regulator</fullName>
    </submittedName>
</protein>
<dbReference type="RefSeq" id="WP_114104487.1">
    <property type="nucleotide sequence ID" value="NZ_JPWF01000028.1"/>
</dbReference>
<comment type="caution">
    <text evidence="1">The sequence shown here is derived from an EMBL/GenBank/DDBJ whole genome shotgun (WGS) entry which is preliminary data.</text>
</comment>